<feature type="domain" description="UspA" evidence="1">
    <location>
        <begin position="2"/>
        <end position="156"/>
    </location>
</feature>
<evidence type="ECO:0000313" key="2">
    <source>
        <dbReference type="EMBL" id="MBV7391095.1"/>
    </source>
</evidence>
<evidence type="ECO:0000313" key="3">
    <source>
        <dbReference type="Proteomes" id="UP000774130"/>
    </source>
</evidence>
<dbReference type="CDD" id="cd00293">
    <property type="entry name" value="USP-like"/>
    <property type="match status" value="1"/>
</dbReference>
<dbReference type="Pfam" id="PF00582">
    <property type="entry name" value="Usp"/>
    <property type="match status" value="1"/>
</dbReference>
<protein>
    <submittedName>
        <fullName evidence="2">Universal stress protein</fullName>
    </submittedName>
</protein>
<proteinExistence type="predicted"/>
<accession>A0ABS6TE06</accession>
<evidence type="ECO:0000259" key="1">
    <source>
        <dbReference type="Pfam" id="PF00582"/>
    </source>
</evidence>
<gene>
    <name evidence="2" type="ORF">KUA55_10415</name>
</gene>
<name>A0ABS6TE06_9ENTE</name>
<comment type="caution">
    <text evidence="2">The sequence shown here is derived from an EMBL/GenBank/DDBJ whole genome shotgun (WGS) entry which is preliminary data.</text>
</comment>
<dbReference type="EMBL" id="JAHUZB010000003">
    <property type="protein sequence ID" value="MBV7391095.1"/>
    <property type="molecule type" value="Genomic_DNA"/>
</dbReference>
<dbReference type="RefSeq" id="WP_218326131.1">
    <property type="nucleotide sequence ID" value="NZ_JAHUZB010000003.1"/>
</dbReference>
<reference evidence="2 3" key="1">
    <citation type="submission" date="2021-06" db="EMBL/GenBank/DDBJ databases">
        <title>Enterococcus alishanensis sp. nov., a novel lactic acid bacterium isolated from fresh coffee beans.</title>
        <authorList>
            <person name="Chen Y.-S."/>
        </authorList>
    </citation>
    <scope>NUCLEOTIDE SEQUENCE [LARGE SCALE GENOMIC DNA]</scope>
    <source>
        <strain evidence="2 3">ALS3</strain>
    </source>
</reference>
<dbReference type="Proteomes" id="UP000774130">
    <property type="component" value="Unassembled WGS sequence"/>
</dbReference>
<keyword evidence="3" id="KW-1185">Reference proteome</keyword>
<sequence>MKKKILVLMENTGSPQKALKEGERLAKKDSSELHVLIFNTNQKEIYELEEEQTYVLAGDIGGEEVAREENTIKDIENKDAERTDNFVSELKRVVSTNLIISYVTSSIKSDVVTYSEENNIDLIILGQDEAMYSRRSFDSLIKHVVNKTKADLLVIK</sequence>
<organism evidence="2 3">
    <name type="scientific">Enterococcus alishanensis</name>
    <dbReference type="NCBI Taxonomy" id="1303817"/>
    <lineage>
        <taxon>Bacteria</taxon>
        <taxon>Bacillati</taxon>
        <taxon>Bacillota</taxon>
        <taxon>Bacilli</taxon>
        <taxon>Lactobacillales</taxon>
        <taxon>Enterococcaceae</taxon>
        <taxon>Enterococcus</taxon>
    </lineage>
</organism>
<dbReference type="InterPro" id="IPR006016">
    <property type="entry name" value="UspA"/>
</dbReference>